<name>A0A5S4EQK9_9PROT</name>
<protein>
    <submittedName>
        <fullName evidence="2">Uncharacterized protein</fullName>
    </submittedName>
</protein>
<evidence type="ECO:0000313" key="3">
    <source>
        <dbReference type="Proteomes" id="UP000306324"/>
    </source>
</evidence>
<sequence>MVRLKNHLSALSRPSLTAKARRPRPKNAGEAFVPPEEF</sequence>
<accession>A0A5S4EQK9</accession>
<evidence type="ECO:0000256" key="1">
    <source>
        <dbReference type="SAM" id="MobiDB-lite"/>
    </source>
</evidence>
<proteinExistence type="predicted"/>
<dbReference type="EMBL" id="SWAD01000018">
    <property type="protein sequence ID" value="TMQ77769.1"/>
    <property type="molecule type" value="Genomic_DNA"/>
</dbReference>
<feature type="region of interest" description="Disordered" evidence="1">
    <location>
        <begin position="1"/>
        <end position="38"/>
    </location>
</feature>
<gene>
    <name evidence="2" type="ORF">ACCUM_2716</name>
</gene>
<evidence type="ECO:0000313" key="2">
    <source>
        <dbReference type="EMBL" id="TMQ77769.1"/>
    </source>
</evidence>
<organism evidence="2 3">
    <name type="scientific">Candidatus Accumulibacter phosphatis</name>
    <dbReference type="NCBI Taxonomy" id="327160"/>
    <lineage>
        <taxon>Bacteria</taxon>
        <taxon>Pseudomonadati</taxon>
        <taxon>Pseudomonadota</taxon>
        <taxon>Betaproteobacteria</taxon>
        <taxon>Candidatus Accumulibacter</taxon>
    </lineage>
</organism>
<dbReference type="AlphaFoldDB" id="A0A5S4EQK9"/>
<comment type="caution">
    <text evidence="2">The sequence shown here is derived from an EMBL/GenBank/DDBJ whole genome shotgun (WGS) entry which is preliminary data.</text>
</comment>
<keyword evidence="3" id="KW-1185">Reference proteome</keyword>
<dbReference type="Proteomes" id="UP000306324">
    <property type="component" value="Unassembled WGS sequence"/>
</dbReference>
<reference evidence="2 3" key="1">
    <citation type="submission" date="2019-04" db="EMBL/GenBank/DDBJ databases">
        <title>A novel phosphate-accumulating bacterium identified in bioreactor for phosphate removal from wastewater.</title>
        <authorList>
            <person name="Kotlyarov R.Y."/>
            <person name="Beletsky A.V."/>
            <person name="Kallistova A.Y."/>
            <person name="Dorofeev A.G."/>
            <person name="Nikolaev Y.Y."/>
            <person name="Pimenov N.V."/>
            <person name="Ravin N.V."/>
            <person name="Mardanov A.V."/>
        </authorList>
    </citation>
    <scope>NUCLEOTIDE SEQUENCE [LARGE SCALE GENOMIC DNA]</scope>
    <source>
        <strain evidence="2 3">Bin19</strain>
    </source>
</reference>